<dbReference type="EC" id="4.3.99.3" evidence="8"/>
<dbReference type="InterPro" id="IPR058240">
    <property type="entry name" value="rSAM_sf"/>
</dbReference>
<organism evidence="10 11">
    <name type="scientific">Thermanaeromonas toyohensis ToBE</name>
    <dbReference type="NCBI Taxonomy" id="698762"/>
    <lineage>
        <taxon>Bacteria</taxon>
        <taxon>Bacillati</taxon>
        <taxon>Bacillota</taxon>
        <taxon>Clostridia</taxon>
        <taxon>Neomoorellales</taxon>
        <taxon>Neomoorellaceae</taxon>
        <taxon>Thermanaeromonas</taxon>
    </lineage>
</organism>
<dbReference type="InterPro" id="IPR007197">
    <property type="entry name" value="rSAM"/>
</dbReference>
<dbReference type="HAMAP" id="MF_00917">
    <property type="entry name" value="QueE"/>
    <property type="match status" value="1"/>
</dbReference>
<keyword evidence="7 8" id="KW-0456">Lyase</keyword>
<feature type="binding site" evidence="8">
    <location>
        <position position="68"/>
    </location>
    <ligand>
        <name>substrate</name>
    </ligand>
</feature>
<feature type="binding site" evidence="8">
    <location>
        <begin position="35"/>
        <end position="37"/>
    </location>
    <ligand>
        <name>S-adenosyl-L-methionine</name>
        <dbReference type="ChEBI" id="CHEBI:59789"/>
    </ligand>
</feature>
<comment type="function">
    <text evidence="8">Catalyzes the complex heterocyclic radical-mediated conversion of 6-carboxy-5,6,7,8-tetrahydropterin (CPH4) to 7-carboxy-7-deazaguanine (CDG), a step common to the biosynthetic pathways of all 7-deazapurine-containing compounds.</text>
</comment>
<comment type="cofactor">
    <cofactor evidence="8">
        <name>Mg(2+)</name>
        <dbReference type="ChEBI" id="CHEBI:18420"/>
    </cofactor>
</comment>
<proteinExistence type="inferred from homology"/>
<accession>A0A1W1VF86</accession>
<evidence type="ECO:0000256" key="8">
    <source>
        <dbReference type="HAMAP-Rule" id="MF_00917"/>
    </source>
</evidence>
<sequence>MLVKEIFLSIQGESASAGLPTIFIRFSGCNLRCRYCDTTYAYEGGENFTPEKLKARVSIYPYKRVCLTGGEPLLQPREEFQGLLDLLGEWEISIETNGSLPLERFTLKPGHRWVMDIKCPGSGEVEANRWENLKVLRPCDEVKFVLTSEEDYMWAREIIRRHSLEGRVGLLFSPAHGWLDPQNLAEWILRDGLDVRLQLQLHKLIFGPDTRR</sequence>
<comment type="pathway">
    <text evidence="8">Purine metabolism; 7-cyano-7-deazaguanine biosynthesis.</text>
</comment>
<keyword evidence="1 8" id="KW-0004">4Fe-4S</keyword>
<comment type="cofactor">
    <cofactor evidence="8">
        <name>[4Fe-4S] cluster</name>
        <dbReference type="ChEBI" id="CHEBI:49883"/>
    </cofactor>
    <text evidence="8">Binds 1 [4Fe-4S] cluster. The cluster is coordinated with 3 cysteines and an exchangeable S-adenosyl-L-methionine.</text>
</comment>
<dbReference type="PROSITE" id="PS51918">
    <property type="entry name" value="RADICAL_SAM"/>
    <property type="match status" value="1"/>
</dbReference>
<keyword evidence="2 8" id="KW-0949">S-adenosyl-L-methionine</keyword>
<dbReference type="SUPFAM" id="SSF102114">
    <property type="entry name" value="Radical SAM enzymes"/>
    <property type="match status" value="1"/>
</dbReference>
<feature type="binding site" evidence="8">
    <location>
        <position position="36"/>
    </location>
    <ligand>
        <name>[4Fe-4S] cluster</name>
        <dbReference type="ChEBI" id="CHEBI:49883"/>
        <note>4Fe-4S-S-AdoMet</note>
    </ligand>
</feature>
<dbReference type="GO" id="GO:0008616">
    <property type="term" value="P:tRNA queuosine(34) biosynthetic process"/>
    <property type="evidence" value="ECO:0007669"/>
    <property type="project" value="UniProtKB-UniRule"/>
</dbReference>
<dbReference type="Pfam" id="PF04055">
    <property type="entry name" value="Radical_SAM"/>
    <property type="match status" value="1"/>
</dbReference>
<keyword evidence="5 8" id="KW-0408">Iron</keyword>
<dbReference type="CDD" id="cd01335">
    <property type="entry name" value="Radical_SAM"/>
    <property type="match status" value="1"/>
</dbReference>
<evidence type="ECO:0000313" key="10">
    <source>
        <dbReference type="EMBL" id="SMB91731.1"/>
    </source>
</evidence>
<dbReference type="UniPathway" id="UPA00391"/>
<keyword evidence="6 8" id="KW-0411">Iron-sulfur</keyword>
<dbReference type="SFLD" id="SFLDS00029">
    <property type="entry name" value="Radical_SAM"/>
    <property type="match status" value="1"/>
</dbReference>
<dbReference type="PANTHER" id="PTHR42836:SF1">
    <property type="entry name" value="7-CARBOXY-7-DEAZAGUANINE SYNTHASE"/>
    <property type="match status" value="1"/>
</dbReference>
<keyword evidence="8" id="KW-0671">Queuosine biosynthesis</keyword>
<dbReference type="OrthoDB" id="9792276at2"/>
<feature type="domain" description="Radical SAM core" evidence="9">
    <location>
        <begin position="16"/>
        <end position="209"/>
    </location>
</feature>
<name>A0A1W1VF86_9FIRM</name>
<feature type="binding site" evidence="8">
    <location>
        <position position="38"/>
    </location>
    <ligand>
        <name>Mg(2+)</name>
        <dbReference type="ChEBI" id="CHEBI:18420"/>
    </ligand>
</feature>
<evidence type="ECO:0000256" key="2">
    <source>
        <dbReference type="ARBA" id="ARBA00022691"/>
    </source>
</evidence>
<dbReference type="EMBL" id="LT838272">
    <property type="protein sequence ID" value="SMB91731.1"/>
    <property type="molecule type" value="Genomic_DNA"/>
</dbReference>
<keyword evidence="4 8" id="KW-0460">Magnesium</keyword>
<dbReference type="GO" id="GO:0016840">
    <property type="term" value="F:carbon-nitrogen lyase activity"/>
    <property type="evidence" value="ECO:0007669"/>
    <property type="project" value="UniProtKB-UniRule"/>
</dbReference>
<evidence type="ECO:0000313" key="11">
    <source>
        <dbReference type="Proteomes" id="UP000192569"/>
    </source>
</evidence>
<dbReference type="GO" id="GO:0000287">
    <property type="term" value="F:magnesium ion binding"/>
    <property type="evidence" value="ECO:0007669"/>
    <property type="project" value="UniProtKB-UniRule"/>
</dbReference>
<evidence type="ECO:0000256" key="1">
    <source>
        <dbReference type="ARBA" id="ARBA00022485"/>
    </source>
</evidence>
<comment type="similarity">
    <text evidence="8">Belongs to the radical SAM superfamily. 7-carboxy-7-deazaguanine synthase family.</text>
</comment>
<dbReference type="InterPro" id="IPR024924">
    <property type="entry name" value="7-CO-7-deazaguanine_synth-like"/>
</dbReference>
<feature type="binding site" evidence="8">
    <location>
        <position position="70"/>
    </location>
    <ligand>
        <name>S-adenosyl-L-methionine</name>
        <dbReference type="ChEBI" id="CHEBI:59789"/>
    </ligand>
</feature>
<feature type="binding site" evidence="8">
    <location>
        <position position="29"/>
    </location>
    <ligand>
        <name>[4Fe-4S] cluster</name>
        <dbReference type="ChEBI" id="CHEBI:49883"/>
        <note>4Fe-4S-S-AdoMet</note>
    </ligand>
</feature>
<dbReference type="Proteomes" id="UP000192569">
    <property type="component" value="Chromosome I"/>
</dbReference>
<comment type="caution">
    <text evidence="8">Lacks conserved residue(s) required for the propagation of feature annotation.</text>
</comment>
<comment type="catalytic activity">
    <reaction evidence="8">
        <text>6-carboxy-5,6,7,8-tetrahydropterin + H(+) = 7-carboxy-7-carbaguanine + NH4(+)</text>
        <dbReference type="Rhea" id="RHEA:27974"/>
        <dbReference type="ChEBI" id="CHEBI:15378"/>
        <dbReference type="ChEBI" id="CHEBI:28938"/>
        <dbReference type="ChEBI" id="CHEBI:61032"/>
        <dbReference type="ChEBI" id="CHEBI:61036"/>
        <dbReference type="EC" id="4.3.99.3"/>
    </reaction>
</comment>
<dbReference type="STRING" id="698762.SAMN00808754_0511"/>
<comment type="subunit">
    <text evidence="8">Homodimer.</text>
</comment>
<evidence type="ECO:0000256" key="7">
    <source>
        <dbReference type="ARBA" id="ARBA00023239"/>
    </source>
</evidence>
<dbReference type="PIRSF" id="PIRSF000370">
    <property type="entry name" value="QueE"/>
    <property type="match status" value="1"/>
</dbReference>
<reference evidence="10 11" key="1">
    <citation type="submission" date="2017-04" db="EMBL/GenBank/DDBJ databases">
        <authorList>
            <person name="Afonso C.L."/>
            <person name="Miller P.J."/>
            <person name="Scott M.A."/>
            <person name="Spackman E."/>
            <person name="Goraichik I."/>
            <person name="Dimitrov K.M."/>
            <person name="Suarez D.L."/>
            <person name="Swayne D.E."/>
        </authorList>
    </citation>
    <scope>NUCLEOTIDE SEQUENCE [LARGE SCALE GENOMIC DNA]</scope>
    <source>
        <strain evidence="10 11">ToBE</strain>
    </source>
</reference>
<feature type="binding site" evidence="8">
    <location>
        <begin position="10"/>
        <end position="12"/>
    </location>
    <ligand>
        <name>substrate</name>
    </ligand>
</feature>
<evidence type="ECO:0000256" key="4">
    <source>
        <dbReference type="ARBA" id="ARBA00022842"/>
    </source>
</evidence>
<gene>
    <name evidence="8" type="primary">queE</name>
    <name evidence="10" type="ORF">SAMN00808754_0511</name>
</gene>
<dbReference type="PANTHER" id="PTHR42836">
    <property type="entry name" value="7-CARBOXY-7-DEAZAGUANINE SYNTHASE"/>
    <property type="match status" value="1"/>
</dbReference>
<evidence type="ECO:0000256" key="3">
    <source>
        <dbReference type="ARBA" id="ARBA00022723"/>
    </source>
</evidence>
<dbReference type="Gene3D" id="3.20.20.70">
    <property type="entry name" value="Aldolase class I"/>
    <property type="match status" value="1"/>
</dbReference>
<keyword evidence="11" id="KW-1185">Reference proteome</keyword>
<protein>
    <recommendedName>
        <fullName evidence="8">7-carboxy-7-deazaguanine synthase</fullName>
        <shortName evidence="8">CDG synthase</shortName>
        <ecNumber evidence="8">4.3.99.3</ecNumber>
    </recommendedName>
    <alternativeName>
        <fullName evidence="8">Queuosine biosynthesis protein QueE</fullName>
    </alternativeName>
</protein>
<evidence type="ECO:0000256" key="6">
    <source>
        <dbReference type="ARBA" id="ARBA00023014"/>
    </source>
</evidence>
<dbReference type="RefSeq" id="WP_084663738.1">
    <property type="nucleotide sequence ID" value="NZ_LT838272.1"/>
</dbReference>
<feature type="binding site" evidence="8">
    <location>
        <position position="25"/>
    </location>
    <ligand>
        <name>substrate</name>
    </ligand>
</feature>
<evidence type="ECO:0000256" key="5">
    <source>
        <dbReference type="ARBA" id="ARBA00023004"/>
    </source>
</evidence>
<dbReference type="InterPro" id="IPR013785">
    <property type="entry name" value="Aldolase_TIM"/>
</dbReference>
<feature type="binding site" evidence="8">
    <location>
        <position position="33"/>
    </location>
    <ligand>
        <name>[4Fe-4S] cluster</name>
        <dbReference type="ChEBI" id="CHEBI:49883"/>
        <note>4Fe-4S-S-AdoMet</note>
    </ligand>
</feature>
<comment type="cofactor">
    <cofactor evidence="8">
        <name>S-adenosyl-L-methionine</name>
        <dbReference type="ChEBI" id="CHEBI:59789"/>
    </cofactor>
    <text evidence="8">Binds 1 S-adenosyl-L-methionine per subunit.</text>
</comment>
<dbReference type="GO" id="GO:0051539">
    <property type="term" value="F:4 iron, 4 sulfur cluster binding"/>
    <property type="evidence" value="ECO:0007669"/>
    <property type="project" value="UniProtKB-UniRule"/>
</dbReference>
<dbReference type="AlphaFoldDB" id="A0A1W1VF86"/>
<evidence type="ECO:0000259" key="9">
    <source>
        <dbReference type="PROSITE" id="PS51918"/>
    </source>
</evidence>
<keyword evidence="3 8" id="KW-0479">Metal-binding</keyword>
<dbReference type="GO" id="GO:1904047">
    <property type="term" value="F:S-adenosyl-L-methionine binding"/>
    <property type="evidence" value="ECO:0007669"/>
    <property type="project" value="UniProtKB-UniRule"/>
</dbReference>